<dbReference type="SUPFAM" id="SSF52047">
    <property type="entry name" value="RNI-like"/>
    <property type="match status" value="1"/>
</dbReference>
<name>A0A0D7BE80_9AGAR</name>
<dbReference type="EMBL" id="KN880514">
    <property type="protein sequence ID" value="KIY67901.1"/>
    <property type="molecule type" value="Genomic_DNA"/>
</dbReference>
<dbReference type="PANTHER" id="PTHR38926">
    <property type="entry name" value="F-BOX DOMAIN CONTAINING PROTEIN, EXPRESSED"/>
    <property type="match status" value="1"/>
</dbReference>
<dbReference type="PANTHER" id="PTHR38926:SF5">
    <property type="entry name" value="F-BOX AND LEUCINE-RICH REPEAT PROTEIN 6"/>
    <property type="match status" value="1"/>
</dbReference>
<dbReference type="Proteomes" id="UP000054007">
    <property type="component" value="Unassembled WGS sequence"/>
</dbReference>
<evidence type="ECO:0000259" key="1">
    <source>
        <dbReference type="PROSITE" id="PS50181"/>
    </source>
</evidence>
<dbReference type="InterPro" id="IPR001810">
    <property type="entry name" value="F-box_dom"/>
</dbReference>
<dbReference type="AlphaFoldDB" id="A0A0D7BE80"/>
<sequence length="482" mass="55261">MYDHNYRLFPSSITVSWELSMDNQAAFLEHDAQHKLLVPAGFTNISTPIQELPTEILSLIFKFSAEGDTILDVLRLEHVCSGWRHLISNSPLLWLTVPLVIDMCALPLLDLFLERTGGHPFSVNVNLDRLQANHTASPFRTTSQRWRSLTVDSEFNSHALEFYFPCLEQSLHALEELSLQIFLRVPHIGNMPFALKPQFNNCPRLRKMSLGIYANGRYNEPIHFPTAFPWHQLTSLSLTVFLSPANLFGILRECSQLKELMLKIIRRGDDEVQDTEDWMALAKSEIITFLNLIKLAVPESDDVLLAIHCPVLEELEMWDPSTSKSPMITFLSVSKPPLRSLLVEITEKMPRLSLPYLDHLVLRFSHPLVVDDFVRKHRVTASPSQGSWIHTKEITLRIFATIDEFFDNTLEWGDAVLDLISMYREASEPILEMLTLVASNSYSLTKECHLPSREAIYSSTFYKELVRRCPQGLQITFEVVRL</sequence>
<accession>A0A0D7BE80</accession>
<dbReference type="OrthoDB" id="2269034at2759"/>
<gene>
    <name evidence="2" type="ORF">CYLTODRAFT_454029</name>
</gene>
<proteinExistence type="predicted"/>
<dbReference type="InterPro" id="IPR032675">
    <property type="entry name" value="LRR_dom_sf"/>
</dbReference>
<evidence type="ECO:0000313" key="3">
    <source>
        <dbReference type="Proteomes" id="UP000054007"/>
    </source>
</evidence>
<dbReference type="SUPFAM" id="SSF81383">
    <property type="entry name" value="F-box domain"/>
    <property type="match status" value="1"/>
</dbReference>
<dbReference type="InterPro" id="IPR036047">
    <property type="entry name" value="F-box-like_dom_sf"/>
</dbReference>
<evidence type="ECO:0000313" key="2">
    <source>
        <dbReference type="EMBL" id="KIY67901.1"/>
    </source>
</evidence>
<keyword evidence="3" id="KW-1185">Reference proteome</keyword>
<dbReference type="PROSITE" id="PS50181">
    <property type="entry name" value="FBOX"/>
    <property type="match status" value="1"/>
</dbReference>
<dbReference type="Pfam" id="PF12937">
    <property type="entry name" value="F-box-like"/>
    <property type="match status" value="1"/>
</dbReference>
<protein>
    <recommendedName>
        <fullName evidence="1">F-box domain-containing protein</fullName>
    </recommendedName>
</protein>
<organism evidence="2 3">
    <name type="scientific">Cylindrobasidium torrendii FP15055 ss-10</name>
    <dbReference type="NCBI Taxonomy" id="1314674"/>
    <lineage>
        <taxon>Eukaryota</taxon>
        <taxon>Fungi</taxon>
        <taxon>Dikarya</taxon>
        <taxon>Basidiomycota</taxon>
        <taxon>Agaricomycotina</taxon>
        <taxon>Agaricomycetes</taxon>
        <taxon>Agaricomycetidae</taxon>
        <taxon>Agaricales</taxon>
        <taxon>Marasmiineae</taxon>
        <taxon>Physalacriaceae</taxon>
        <taxon>Cylindrobasidium</taxon>
    </lineage>
</organism>
<feature type="domain" description="F-box" evidence="1">
    <location>
        <begin position="46"/>
        <end position="97"/>
    </location>
</feature>
<dbReference type="STRING" id="1314674.A0A0D7BE80"/>
<reference evidence="2 3" key="1">
    <citation type="journal article" date="2015" name="Fungal Genet. Biol.">
        <title>Evolution of novel wood decay mechanisms in Agaricales revealed by the genome sequences of Fistulina hepatica and Cylindrobasidium torrendii.</title>
        <authorList>
            <person name="Floudas D."/>
            <person name="Held B.W."/>
            <person name="Riley R."/>
            <person name="Nagy L.G."/>
            <person name="Koehler G."/>
            <person name="Ransdell A.S."/>
            <person name="Younus H."/>
            <person name="Chow J."/>
            <person name="Chiniquy J."/>
            <person name="Lipzen A."/>
            <person name="Tritt A."/>
            <person name="Sun H."/>
            <person name="Haridas S."/>
            <person name="LaButti K."/>
            <person name="Ohm R.A."/>
            <person name="Kues U."/>
            <person name="Blanchette R.A."/>
            <person name="Grigoriev I.V."/>
            <person name="Minto R.E."/>
            <person name="Hibbett D.S."/>
        </authorList>
    </citation>
    <scope>NUCLEOTIDE SEQUENCE [LARGE SCALE GENOMIC DNA]</scope>
    <source>
        <strain evidence="2 3">FP15055 ss-10</strain>
    </source>
</reference>
<dbReference type="Gene3D" id="3.80.10.10">
    <property type="entry name" value="Ribonuclease Inhibitor"/>
    <property type="match status" value="1"/>
</dbReference>